<keyword evidence="6" id="KW-0175">Coiled coil</keyword>
<feature type="region of interest" description="Disordered" evidence="7">
    <location>
        <begin position="86"/>
        <end position="146"/>
    </location>
</feature>
<dbReference type="PANTHER" id="PTHR12713">
    <property type="entry name" value="VACUOLAR ATP SYNTHASE SUBUNIT G"/>
    <property type="match status" value="1"/>
</dbReference>
<evidence type="ECO:0000256" key="2">
    <source>
        <dbReference type="ARBA" id="ARBA00022448"/>
    </source>
</evidence>
<evidence type="ECO:0000256" key="3">
    <source>
        <dbReference type="ARBA" id="ARBA00022781"/>
    </source>
</evidence>
<protein>
    <recommendedName>
        <fullName evidence="5">V-type proton ATPase subunit G</fullName>
    </recommendedName>
</protein>
<feature type="coiled-coil region" evidence="6">
    <location>
        <begin position="11"/>
        <end position="53"/>
    </location>
</feature>
<proteinExistence type="inferred from homology"/>
<reference evidence="8 9" key="1">
    <citation type="journal article" date="2012" name="Eukaryot. Cell">
        <title>Draft genome sequence of CBS 2479, the standard type strain of Trichosporon asahii.</title>
        <authorList>
            <person name="Yang R.Y."/>
            <person name="Li H.T."/>
            <person name="Zhu H."/>
            <person name="Zhou G.P."/>
            <person name="Wang M."/>
            <person name="Wang L."/>
        </authorList>
    </citation>
    <scope>NUCLEOTIDE SEQUENCE [LARGE SCALE GENOMIC DNA]</scope>
    <source>
        <strain evidence="9">ATCC 90039 / CBS 2479 / JCM 2466 / KCTC 7840 / NCYC 2677 / UAMH 7654</strain>
    </source>
</reference>
<evidence type="ECO:0000256" key="1">
    <source>
        <dbReference type="ARBA" id="ARBA00010066"/>
    </source>
</evidence>
<comment type="similarity">
    <text evidence="1 5">Belongs to the V-ATPase G subunit family.</text>
</comment>
<evidence type="ECO:0000256" key="6">
    <source>
        <dbReference type="SAM" id="Coils"/>
    </source>
</evidence>
<dbReference type="HOGENOM" id="CLU_125101_2_0_1"/>
<evidence type="ECO:0000256" key="7">
    <source>
        <dbReference type="SAM" id="MobiDB-lite"/>
    </source>
</evidence>
<dbReference type="GO" id="GO:0046961">
    <property type="term" value="F:proton-transporting ATPase activity, rotational mechanism"/>
    <property type="evidence" value="ECO:0007669"/>
    <property type="project" value="InterPro"/>
</dbReference>
<accession>J5Q5P0</accession>
<sequence length="173" mass="19242">MAANSQGIQTLLEAEKEAAKVVQKARQYRVQKLKDARSEAAKEIEQYKAQKEADFKKFESDGSKCPAWTALSSAPAFSPEHWCSGEGDHHLRGLSLPRPLRTEEATLSPPLADPQHTSQTSTSQTTIDTDKDEQLKKLDAEVKKNGPDVVEKIVSRVLKVNPELHRNLKKVEA</sequence>
<dbReference type="GeneID" id="25989447"/>
<organism evidence="8 9">
    <name type="scientific">Trichosporon asahii var. asahii (strain ATCC 90039 / CBS 2479 / JCM 2466 / KCTC 7840 / NBRC 103889/ NCYC 2677 / UAMH 7654)</name>
    <name type="common">Yeast</name>
    <dbReference type="NCBI Taxonomy" id="1186058"/>
    <lineage>
        <taxon>Eukaryota</taxon>
        <taxon>Fungi</taxon>
        <taxon>Dikarya</taxon>
        <taxon>Basidiomycota</taxon>
        <taxon>Agaricomycotina</taxon>
        <taxon>Tremellomycetes</taxon>
        <taxon>Trichosporonales</taxon>
        <taxon>Trichosporonaceae</taxon>
        <taxon>Trichosporon</taxon>
    </lineage>
</organism>
<comment type="function">
    <text evidence="5">Subunit of the V1 complex of vacuolar(H+)-ATPase (V-ATPase), a multisubunit enzyme composed of a peripheral complex (V1) that hydrolyzes ATP and a membrane integral complex (V0) that translocates protons. V-ATPase is responsible for acidifying and maintaining the pH of intracellular compartments and in some cell types, is targeted to the plasma membrane, where it is responsible for acidifying the extracellular environment.</text>
</comment>
<dbReference type="Gene3D" id="1.20.5.2950">
    <property type="match status" value="1"/>
</dbReference>
<gene>
    <name evidence="8" type="ORF">A1Q1_05935</name>
</gene>
<evidence type="ECO:0000256" key="5">
    <source>
        <dbReference type="RuleBase" id="RU364019"/>
    </source>
</evidence>
<feature type="compositionally biased region" description="Basic and acidic residues" evidence="7">
    <location>
        <begin position="128"/>
        <end position="146"/>
    </location>
</feature>
<dbReference type="GO" id="GO:0016887">
    <property type="term" value="F:ATP hydrolysis activity"/>
    <property type="evidence" value="ECO:0007669"/>
    <property type="project" value="TreeGrafter"/>
</dbReference>
<keyword evidence="4 5" id="KW-0406">Ion transport</keyword>
<dbReference type="PANTHER" id="PTHR12713:SF11">
    <property type="entry name" value="V-TYPE PROTON ATPASE SUBUNIT G"/>
    <property type="match status" value="1"/>
</dbReference>
<dbReference type="Pfam" id="PF03179">
    <property type="entry name" value="V-ATPase_G"/>
    <property type="match status" value="1"/>
</dbReference>
<dbReference type="NCBIfam" id="TIGR01147">
    <property type="entry name" value="V_ATP_synt_G"/>
    <property type="match status" value="1"/>
</dbReference>
<dbReference type="EMBL" id="ALBS01000323">
    <property type="protein sequence ID" value="EJT45598.1"/>
    <property type="molecule type" value="Genomic_DNA"/>
</dbReference>
<dbReference type="InterPro" id="IPR005124">
    <property type="entry name" value="V-ATPase_G"/>
</dbReference>
<evidence type="ECO:0000313" key="9">
    <source>
        <dbReference type="Proteomes" id="UP000002748"/>
    </source>
</evidence>
<evidence type="ECO:0000256" key="4">
    <source>
        <dbReference type="ARBA" id="ARBA00023065"/>
    </source>
</evidence>
<dbReference type="OrthoDB" id="250802at2759"/>
<evidence type="ECO:0000313" key="8">
    <source>
        <dbReference type="EMBL" id="EJT45598.1"/>
    </source>
</evidence>
<dbReference type="AlphaFoldDB" id="J5Q5P0"/>
<feature type="compositionally biased region" description="Low complexity" evidence="7">
    <location>
        <begin position="115"/>
        <end position="126"/>
    </location>
</feature>
<dbReference type="Proteomes" id="UP000002748">
    <property type="component" value="Unassembled WGS sequence"/>
</dbReference>
<dbReference type="GO" id="GO:0000221">
    <property type="term" value="C:vacuolar proton-transporting V-type ATPase, V1 domain"/>
    <property type="evidence" value="ECO:0007669"/>
    <property type="project" value="TreeGrafter"/>
</dbReference>
<keyword evidence="3 5" id="KW-0375">Hydrogen ion transport</keyword>
<comment type="subunit">
    <text evidence="5">V-ATPase is a heteromultimeric enzyme made up of two complexes: the ATP-hydrolytic V1 complex and the proton translocation V0 complex.</text>
</comment>
<keyword evidence="2 5" id="KW-0813">Transport</keyword>
<dbReference type="KEGG" id="tasa:A1Q1_05935"/>
<dbReference type="RefSeq" id="XP_014176619.1">
    <property type="nucleotide sequence ID" value="XM_014321144.1"/>
</dbReference>
<dbReference type="VEuPathDB" id="FungiDB:A1Q1_05935"/>
<comment type="caution">
    <text evidence="8">The sequence shown here is derived from an EMBL/GenBank/DDBJ whole genome shotgun (WGS) entry which is preliminary data.</text>
</comment>
<name>J5Q5P0_TRIAS</name>